<organism evidence="2 3">
    <name type="scientific">Dibothriocephalus latus</name>
    <name type="common">Fish tapeworm</name>
    <name type="synonym">Diphyllobothrium latum</name>
    <dbReference type="NCBI Taxonomy" id="60516"/>
    <lineage>
        <taxon>Eukaryota</taxon>
        <taxon>Metazoa</taxon>
        <taxon>Spiralia</taxon>
        <taxon>Lophotrochozoa</taxon>
        <taxon>Platyhelminthes</taxon>
        <taxon>Cestoda</taxon>
        <taxon>Eucestoda</taxon>
        <taxon>Diphyllobothriidea</taxon>
        <taxon>Diphyllobothriidae</taxon>
        <taxon>Dibothriocephalus</taxon>
    </lineage>
</organism>
<name>A0A3P7NW16_DIBLA</name>
<accession>A0A3P7NW16</accession>
<evidence type="ECO:0000313" key="2">
    <source>
        <dbReference type="EMBL" id="VDN41723.1"/>
    </source>
</evidence>
<dbReference type="Proteomes" id="UP000281553">
    <property type="component" value="Unassembled WGS sequence"/>
</dbReference>
<sequence>MPTRTLRTLVQRLTLPAISLAWSANVKSGSKQTPRSLGLRTSGKDAPLTMMAG</sequence>
<feature type="region of interest" description="Disordered" evidence="1">
    <location>
        <begin position="28"/>
        <end position="53"/>
    </location>
</feature>
<gene>
    <name evidence="2" type="ORF">DILT_LOCUS18624</name>
</gene>
<reference evidence="2 3" key="1">
    <citation type="submission" date="2018-11" db="EMBL/GenBank/DDBJ databases">
        <authorList>
            <consortium name="Pathogen Informatics"/>
        </authorList>
    </citation>
    <scope>NUCLEOTIDE SEQUENCE [LARGE SCALE GENOMIC DNA]</scope>
</reference>
<evidence type="ECO:0000256" key="1">
    <source>
        <dbReference type="SAM" id="MobiDB-lite"/>
    </source>
</evidence>
<proteinExistence type="predicted"/>
<dbReference type="EMBL" id="UYRU01102361">
    <property type="protein sequence ID" value="VDN41723.1"/>
    <property type="molecule type" value="Genomic_DNA"/>
</dbReference>
<dbReference type="AlphaFoldDB" id="A0A3P7NW16"/>
<evidence type="ECO:0000313" key="3">
    <source>
        <dbReference type="Proteomes" id="UP000281553"/>
    </source>
</evidence>
<keyword evidence="3" id="KW-1185">Reference proteome</keyword>
<protein>
    <submittedName>
        <fullName evidence="2">Uncharacterized protein</fullName>
    </submittedName>
</protein>